<proteinExistence type="predicted"/>
<name>A0A1F4TMH8_UNCSA</name>
<protein>
    <recommendedName>
        <fullName evidence="3">Cellobiose phosphorylase</fullName>
    </recommendedName>
</protein>
<dbReference type="InterPro" id="IPR012341">
    <property type="entry name" value="6hp_glycosidase-like_sf"/>
</dbReference>
<sequence>MNKVKYHLSNDDNFVIDNYNQAPTFASFLPGIAGQFGCPMWVFYCNRGQAISSCGILDKDNAIMEFLPANKAMRQTQCLGFRTFIKIKGKVFEPFRNSGTMLVSSDSLKLIDENKALKVRVEVTYFTVANEAFPALARIVTVTNLGPDQTMEIVDGLPVIIPAGFNDDLLKRISQTISAWCLVENLDNNAPLFRLKVNPADCCETTCIEKANFYLPVSSVAGQLKAIIDSHVVFGPDTSFDQPVNLLSNNKFTVPKRQLAEGIIPSALAYQKIKLKKKQTLTLSSLFGQVDDIKRIHDIKAQAEKPGYFESKFKENQELVTNITDNLATKSSQPTFDLYARQTFLDNVMRGGLPVELGNKLLYIYYRKHGDMERDYNNFKVMPTYFSQGNGNYRDINQNRRCDIFFNPLSGEDNIIRFFNLIQLDGYNPLVVLSSKFQIESALSAKKLLEQHLNKSAEPLIKQLISSFILGDILKHVESFGLGFKTSKEEFAKALLAEAKVEEGAQHGEGFWIDHGFYNTDLLESFSAVYPDKISDLLFNDRSFTFFDNDHIVHPRSHKYSLHNGAVRQFVAVQADAGKQAQIVYRTKQKNLVRTNYGQGEVYYTTLAAKILCLIAGKAASFDPQGIGLEMEAEKPDWYDALNGLPGLLGSSLSETLELKRLCQFMLNHWPTQNNLKLPIEVLEFIKRVNGLLVESNNDFDYWDTATTAKEAYREKTKLGLSGKEIELPASETQAFLQNIAKKCTAAIKKCLKKYGNYYTYFINEATDYETINNNNHHQEIKIKAFKQTPLPLFLEGFVHALKVEKDLSIPKLVKDSPLYDKKLKMFKVNAPLTEAPLEIGRCRAFTPGWLENESVFMHMEFKYLLELLKAGLYDEFFSALKTCLPAFLDPKVYKRSILENSSFLVSSANPNPNNHGRGFVARLSGACAEFIDMWVIMTTGKKMFSLDKDGKLNFKLSPVLPAWLFDQKGEFSFKLLGSIDVTYINKQKKDTFGKGVEPVSYKLTLEDDKEVEIKKANISEPSASLIRDRKIKQIIVILS</sequence>
<dbReference type="Proteomes" id="UP000177309">
    <property type="component" value="Unassembled WGS sequence"/>
</dbReference>
<accession>A0A1F4TMH8</accession>
<organism evidence="1 2">
    <name type="scientific">candidate division WOR-1 bacterium RIFOXYC2_FULL_41_25</name>
    <dbReference type="NCBI Taxonomy" id="1802586"/>
    <lineage>
        <taxon>Bacteria</taxon>
        <taxon>Bacillati</taxon>
        <taxon>Saganbacteria</taxon>
    </lineage>
</organism>
<comment type="caution">
    <text evidence="1">The sequence shown here is derived from an EMBL/GenBank/DDBJ whole genome shotgun (WGS) entry which is preliminary data.</text>
</comment>
<dbReference type="InterPro" id="IPR008928">
    <property type="entry name" value="6-hairpin_glycosidase_sf"/>
</dbReference>
<evidence type="ECO:0000313" key="1">
    <source>
        <dbReference type="EMBL" id="OGC33894.1"/>
    </source>
</evidence>
<dbReference type="GO" id="GO:0005975">
    <property type="term" value="P:carbohydrate metabolic process"/>
    <property type="evidence" value="ECO:0007669"/>
    <property type="project" value="InterPro"/>
</dbReference>
<evidence type="ECO:0008006" key="3">
    <source>
        <dbReference type="Google" id="ProtNLM"/>
    </source>
</evidence>
<dbReference type="AlphaFoldDB" id="A0A1F4TMH8"/>
<dbReference type="Gene3D" id="1.50.10.10">
    <property type="match status" value="1"/>
</dbReference>
<gene>
    <name evidence="1" type="ORF">A2462_01315</name>
</gene>
<dbReference type="SUPFAM" id="SSF48208">
    <property type="entry name" value="Six-hairpin glycosidases"/>
    <property type="match status" value="1"/>
</dbReference>
<evidence type="ECO:0000313" key="2">
    <source>
        <dbReference type="Proteomes" id="UP000177309"/>
    </source>
</evidence>
<dbReference type="EMBL" id="MEUI01000026">
    <property type="protein sequence ID" value="OGC33894.1"/>
    <property type="molecule type" value="Genomic_DNA"/>
</dbReference>
<reference evidence="1 2" key="1">
    <citation type="journal article" date="2016" name="Nat. Commun.">
        <title>Thousands of microbial genomes shed light on interconnected biogeochemical processes in an aquifer system.</title>
        <authorList>
            <person name="Anantharaman K."/>
            <person name="Brown C.T."/>
            <person name="Hug L.A."/>
            <person name="Sharon I."/>
            <person name="Castelle C.J."/>
            <person name="Probst A.J."/>
            <person name="Thomas B.C."/>
            <person name="Singh A."/>
            <person name="Wilkins M.J."/>
            <person name="Karaoz U."/>
            <person name="Brodie E.L."/>
            <person name="Williams K.H."/>
            <person name="Hubbard S.S."/>
            <person name="Banfield J.F."/>
        </authorList>
    </citation>
    <scope>NUCLEOTIDE SEQUENCE [LARGE SCALE GENOMIC DNA]</scope>
</reference>